<protein>
    <submittedName>
        <fullName evidence="1">Uncharacterized protein</fullName>
    </submittedName>
</protein>
<proteinExistence type="predicted"/>
<evidence type="ECO:0000313" key="1">
    <source>
        <dbReference type="EMBL" id="SKA86611.1"/>
    </source>
</evidence>
<dbReference type="Gene3D" id="3.10.450.530">
    <property type="entry name" value="Ribonuclease toxin, BrnT, of type II toxin-antitoxin system"/>
    <property type="match status" value="1"/>
</dbReference>
<dbReference type="RefSeq" id="WP_078923182.1">
    <property type="nucleotide sequence ID" value="NZ_FUYB01000014.1"/>
</dbReference>
<gene>
    <name evidence="1" type="ORF">SAMN02745130_02736</name>
</gene>
<reference evidence="1 2" key="1">
    <citation type="submission" date="2017-02" db="EMBL/GenBank/DDBJ databases">
        <authorList>
            <person name="Peterson S.W."/>
        </authorList>
    </citation>
    <scope>NUCLEOTIDE SEQUENCE [LARGE SCALE GENOMIC DNA]</scope>
    <source>
        <strain evidence="1 2">ATCC 49788</strain>
    </source>
</reference>
<sequence length="98" mass="11346">MDVVYALNGITFVWNATKATANKHRHAGISFEQAAQSFFDPFIKLVDASRNDESREAIIGMDKAWNLLFVVHIQIEDDRIRLISARKATRKEQEYYEN</sequence>
<name>A0A1T4XCC4_9GAMM</name>
<dbReference type="EMBL" id="FUYB01000014">
    <property type="protein sequence ID" value="SKA86611.1"/>
    <property type="molecule type" value="Genomic_DNA"/>
</dbReference>
<dbReference type="STRING" id="92487.SAMN02745130_02736"/>
<accession>A0A1T4XCC4</accession>
<dbReference type="InterPro" id="IPR038573">
    <property type="entry name" value="BrnT_sf"/>
</dbReference>
<dbReference type="OrthoDB" id="9802417at2"/>
<organism evidence="1 2">
    <name type="scientific">Thiothrix eikelboomii</name>
    <dbReference type="NCBI Taxonomy" id="92487"/>
    <lineage>
        <taxon>Bacteria</taxon>
        <taxon>Pseudomonadati</taxon>
        <taxon>Pseudomonadota</taxon>
        <taxon>Gammaproteobacteria</taxon>
        <taxon>Thiotrichales</taxon>
        <taxon>Thiotrichaceae</taxon>
        <taxon>Thiothrix</taxon>
    </lineage>
</organism>
<dbReference type="Proteomes" id="UP000190460">
    <property type="component" value="Unassembled WGS sequence"/>
</dbReference>
<dbReference type="InterPro" id="IPR007460">
    <property type="entry name" value="BrnT_toxin"/>
</dbReference>
<dbReference type="AlphaFoldDB" id="A0A1T4XCC4"/>
<dbReference type="Pfam" id="PF04365">
    <property type="entry name" value="BrnT_toxin"/>
    <property type="match status" value="1"/>
</dbReference>
<evidence type="ECO:0000313" key="2">
    <source>
        <dbReference type="Proteomes" id="UP000190460"/>
    </source>
</evidence>
<keyword evidence="2" id="KW-1185">Reference proteome</keyword>